<name>A0ABP6UR87_9MICO</name>
<dbReference type="EMBL" id="BAABBA010000065">
    <property type="protein sequence ID" value="GAA3514893.1"/>
    <property type="molecule type" value="Genomic_DNA"/>
</dbReference>
<evidence type="ECO:0008006" key="4">
    <source>
        <dbReference type="Google" id="ProtNLM"/>
    </source>
</evidence>
<evidence type="ECO:0000256" key="1">
    <source>
        <dbReference type="SAM" id="SignalP"/>
    </source>
</evidence>
<organism evidence="2 3">
    <name type="scientific">Georgenia daeguensis</name>
    <dbReference type="NCBI Taxonomy" id="908355"/>
    <lineage>
        <taxon>Bacteria</taxon>
        <taxon>Bacillati</taxon>
        <taxon>Actinomycetota</taxon>
        <taxon>Actinomycetes</taxon>
        <taxon>Micrococcales</taxon>
        <taxon>Bogoriellaceae</taxon>
        <taxon>Georgenia</taxon>
    </lineage>
</organism>
<dbReference type="Proteomes" id="UP001499841">
    <property type="component" value="Unassembled WGS sequence"/>
</dbReference>
<protein>
    <recommendedName>
        <fullName evidence="4">Secreted protein</fullName>
    </recommendedName>
</protein>
<proteinExistence type="predicted"/>
<gene>
    <name evidence="2" type="ORF">GCM10022262_42630</name>
</gene>
<reference evidence="3" key="1">
    <citation type="journal article" date="2019" name="Int. J. Syst. Evol. Microbiol.">
        <title>The Global Catalogue of Microorganisms (GCM) 10K type strain sequencing project: providing services to taxonomists for standard genome sequencing and annotation.</title>
        <authorList>
            <consortium name="The Broad Institute Genomics Platform"/>
            <consortium name="The Broad Institute Genome Sequencing Center for Infectious Disease"/>
            <person name="Wu L."/>
            <person name="Ma J."/>
        </authorList>
    </citation>
    <scope>NUCLEOTIDE SEQUENCE [LARGE SCALE GENOMIC DNA]</scope>
    <source>
        <strain evidence="3">JCM 17459</strain>
    </source>
</reference>
<feature type="signal peptide" evidence="1">
    <location>
        <begin position="1"/>
        <end position="38"/>
    </location>
</feature>
<comment type="caution">
    <text evidence="2">The sequence shown here is derived from an EMBL/GenBank/DDBJ whole genome shotgun (WGS) entry which is preliminary data.</text>
</comment>
<keyword evidence="3" id="KW-1185">Reference proteome</keyword>
<feature type="chain" id="PRO_5046336176" description="Secreted protein" evidence="1">
    <location>
        <begin position="39"/>
        <end position="196"/>
    </location>
</feature>
<accession>A0ABP6UR87</accession>
<keyword evidence="1" id="KW-0732">Signal</keyword>
<evidence type="ECO:0000313" key="3">
    <source>
        <dbReference type="Proteomes" id="UP001499841"/>
    </source>
</evidence>
<sequence length="196" mass="20729">MTIGGHDMRNHNGFRWKLASAALLSTLALGVGATGAFASEPDAPELYADGLARDITDKSELAAIEQLPSAVSLSGAESASISPFAVHPNCYGRTDDPHPSGGDASVHGSTGCTGGIIASDLQVTTNLYRVDWWGLNWMNSDTDTRTSGYQVEATPHSSCDGAPNREYAGLSSHHLFQGGENWYGNTSNYASFACNW</sequence>
<evidence type="ECO:0000313" key="2">
    <source>
        <dbReference type="EMBL" id="GAA3514893.1"/>
    </source>
</evidence>